<dbReference type="PANTHER" id="PTHR46082">
    <property type="entry name" value="ATP/GTP-BINDING PROTEIN-RELATED"/>
    <property type="match status" value="1"/>
</dbReference>
<dbReference type="Pfam" id="PF01048">
    <property type="entry name" value="PNP_UDP_1"/>
    <property type="match status" value="1"/>
</dbReference>
<dbReference type="InterPro" id="IPR011990">
    <property type="entry name" value="TPR-like_helical_dom_sf"/>
</dbReference>
<comment type="caution">
    <text evidence="2">The sequence shown here is derived from an EMBL/GenBank/DDBJ whole genome shotgun (WGS) entry which is preliminary data.</text>
</comment>
<dbReference type="Pfam" id="PF13424">
    <property type="entry name" value="TPR_12"/>
    <property type="match status" value="2"/>
</dbReference>
<sequence>MASLATRTSRRPLSRDDFEVAIICALPLEYDAVAILLDERWDDRGEMFGRAPGDSNTYTTGRMGEHNVVVLVLSDMGKVNAATTACYLKLSYQALTLVLLVGICGGVPLCAEGEILLGDVIISKTLVQHDLGKQYPNELLRKDTYQDNLRKHNRNILNFLALFSADSNKIALQECTANFLTQLQSRSSNQTKYKYPGTSRDKLFQPGYRHKHHESPTCICKNCNERQDAVCDATLHLSCDELGCHDTYLESRQRLLVKSRLEREGKASAQDPNIYSGAIASGDQVIKSGEHRDMLSQKERVIAFEMEAAGVWDELPCIVIKGVSDYADSHKNDEWQNFAAATAASTSKTLLRRYPRTDRRSTPLDHEHFAGVPNHRRRLSATDDDIAASSRRHANGVSLFRQKNYSQAETEIRWAAECRKRLLGPDHKATYDSIHWLGVILHHQKEYLLASKQLQCAANNRERLFDINSEDTLTSIQWLGCNHYYLKEYDKARQELQRAADGRRRILGIDNEDTLSSLYWLGIVFYDQKNFSQAERMFRCAAREQESLLGHYNEDALCSVHWLGVTLYKQGRYAEAEDELKCVADARQWVLGLDDEDTLLSQFWLGCCFYGQKKYTHAEDTFKQLRDSLRKVCGHRHAKTLEAAEWLTKAREKRG</sequence>
<dbReference type="SUPFAM" id="SSF48452">
    <property type="entry name" value="TPR-like"/>
    <property type="match status" value="2"/>
</dbReference>
<evidence type="ECO:0000313" key="3">
    <source>
        <dbReference type="Proteomes" id="UP001251528"/>
    </source>
</evidence>
<dbReference type="Pfam" id="PF13374">
    <property type="entry name" value="TPR_10"/>
    <property type="match status" value="1"/>
</dbReference>
<dbReference type="InterPro" id="IPR035994">
    <property type="entry name" value="Nucleoside_phosphorylase_sf"/>
</dbReference>
<protein>
    <recommendedName>
        <fullName evidence="1">Nucleoside phosphorylase domain-containing protein</fullName>
    </recommendedName>
</protein>
<dbReference type="AlphaFoldDB" id="A0AAJ0CPK0"/>
<dbReference type="GO" id="GO:0003824">
    <property type="term" value="F:catalytic activity"/>
    <property type="evidence" value="ECO:0007669"/>
    <property type="project" value="InterPro"/>
</dbReference>
<reference evidence="2" key="1">
    <citation type="submission" date="2023-06" db="EMBL/GenBank/DDBJ databases">
        <title>Conoideocrella luteorostrata (Hypocreales: Clavicipitaceae), a potential biocontrol fungus for elongate hemlock scale in United States Christmas tree production areas.</title>
        <authorList>
            <person name="Barrett H."/>
            <person name="Lovett B."/>
            <person name="Macias A.M."/>
            <person name="Stajich J.E."/>
            <person name="Kasson M.T."/>
        </authorList>
    </citation>
    <scope>NUCLEOTIDE SEQUENCE</scope>
    <source>
        <strain evidence="2">ARSEF 14590</strain>
    </source>
</reference>
<dbReference type="InterPro" id="IPR053137">
    <property type="entry name" value="NLR-like"/>
</dbReference>
<organism evidence="2 3">
    <name type="scientific">Conoideocrella luteorostrata</name>
    <dbReference type="NCBI Taxonomy" id="1105319"/>
    <lineage>
        <taxon>Eukaryota</taxon>
        <taxon>Fungi</taxon>
        <taxon>Dikarya</taxon>
        <taxon>Ascomycota</taxon>
        <taxon>Pezizomycotina</taxon>
        <taxon>Sordariomycetes</taxon>
        <taxon>Hypocreomycetidae</taxon>
        <taxon>Hypocreales</taxon>
        <taxon>Clavicipitaceae</taxon>
        <taxon>Conoideocrella</taxon>
    </lineage>
</organism>
<feature type="domain" description="Nucleoside phosphorylase" evidence="1">
    <location>
        <begin position="20"/>
        <end position="136"/>
    </location>
</feature>
<proteinExistence type="predicted"/>
<evidence type="ECO:0000259" key="1">
    <source>
        <dbReference type="Pfam" id="PF01048"/>
    </source>
</evidence>
<keyword evidence="3" id="KW-1185">Reference proteome</keyword>
<dbReference type="Gene3D" id="3.40.50.1580">
    <property type="entry name" value="Nucleoside phosphorylase domain"/>
    <property type="match status" value="1"/>
</dbReference>
<dbReference type="SUPFAM" id="SSF53167">
    <property type="entry name" value="Purine and uridine phosphorylases"/>
    <property type="match status" value="1"/>
</dbReference>
<dbReference type="EMBL" id="JASWJB010000163">
    <property type="protein sequence ID" value="KAK2594576.1"/>
    <property type="molecule type" value="Genomic_DNA"/>
</dbReference>
<dbReference type="Gene3D" id="1.25.40.10">
    <property type="entry name" value="Tetratricopeptide repeat domain"/>
    <property type="match status" value="2"/>
</dbReference>
<accession>A0AAJ0CPK0</accession>
<dbReference type="GO" id="GO:0009116">
    <property type="term" value="P:nucleoside metabolic process"/>
    <property type="evidence" value="ECO:0007669"/>
    <property type="project" value="InterPro"/>
</dbReference>
<dbReference type="PANTHER" id="PTHR46082:SF6">
    <property type="entry name" value="AAA+ ATPASE DOMAIN-CONTAINING PROTEIN-RELATED"/>
    <property type="match status" value="1"/>
</dbReference>
<dbReference type="Proteomes" id="UP001251528">
    <property type="component" value="Unassembled WGS sequence"/>
</dbReference>
<name>A0AAJ0CPK0_9HYPO</name>
<dbReference type="InterPro" id="IPR000845">
    <property type="entry name" value="Nucleoside_phosphorylase_d"/>
</dbReference>
<evidence type="ECO:0000313" key="2">
    <source>
        <dbReference type="EMBL" id="KAK2594576.1"/>
    </source>
</evidence>
<gene>
    <name evidence="2" type="ORF">QQS21_007706</name>
</gene>